<keyword evidence="2" id="KW-1185">Reference proteome</keyword>
<dbReference type="Proteomes" id="UP000288216">
    <property type="component" value="Unassembled WGS sequence"/>
</dbReference>
<organism evidence="1 2">
    <name type="scientific">Scyliorhinus torazame</name>
    <name type="common">Cloudy catshark</name>
    <name type="synonym">Catulus torazame</name>
    <dbReference type="NCBI Taxonomy" id="75743"/>
    <lineage>
        <taxon>Eukaryota</taxon>
        <taxon>Metazoa</taxon>
        <taxon>Chordata</taxon>
        <taxon>Craniata</taxon>
        <taxon>Vertebrata</taxon>
        <taxon>Chondrichthyes</taxon>
        <taxon>Elasmobranchii</taxon>
        <taxon>Galeomorphii</taxon>
        <taxon>Galeoidea</taxon>
        <taxon>Carcharhiniformes</taxon>
        <taxon>Scyliorhinidae</taxon>
        <taxon>Scyliorhinus</taxon>
    </lineage>
</organism>
<proteinExistence type="predicted"/>
<gene>
    <name evidence="1" type="ORF">scyTo_0000940</name>
</gene>
<accession>A0A401P6J7</accession>
<sequence length="78" mass="8749">MDASGSSDNFISLKAQRWRKTKKILSLGNYSLHPLAFCNITTADNFWTMSIQSCFQTSVEDAAIKLGARTWKAFDGQK</sequence>
<comment type="caution">
    <text evidence="1">The sequence shown here is derived from an EMBL/GenBank/DDBJ whole genome shotgun (WGS) entry which is preliminary data.</text>
</comment>
<dbReference type="AlphaFoldDB" id="A0A401P6J7"/>
<name>A0A401P6J7_SCYTO</name>
<dbReference type="EMBL" id="BFAA01000194">
    <property type="protein sequence ID" value="GCB68771.1"/>
    <property type="molecule type" value="Genomic_DNA"/>
</dbReference>
<evidence type="ECO:0000313" key="2">
    <source>
        <dbReference type="Proteomes" id="UP000288216"/>
    </source>
</evidence>
<protein>
    <submittedName>
        <fullName evidence="1">Uncharacterized protein</fullName>
    </submittedName>
</protein>
<reference evidence="1 2" key="1">
    <citation type="journal article" date="2018" name="Nat. Ecol. Evol.">
        <title>Shark genomes provide insights into elasmobranch evolution and the origin of vertebrates.</title>
        <authorList>
            <person name="Hara Y"/>
            <person name="Yamaguchi K"/>
            <person name="Onimaru K"/>
            <person name="Kadota M"/>
            <person name="Koyanagi M"/>
            <person name="Keeley SD"/>
            <person name="Tatsumi K"/>
            <person name="Tanaka K"/>
            <person name="Motone F"/>
            <person name="Kageyama Y"/>
            <person name="Nozu R"/>
            <person name="Adachi N"/>
            <person name="Nishimura O"/>
            <person name="Nakagawa R"/>
            <person name="Tanegashima C"/>
            <person name="Kiyatake I"/>
            <person name="Matsumoto R"/>
            <person name="Murakumo K"/>
            <person name="Nishida K"/>
            <person name="Terakita A"/>
            <person name="Kuratani S"/>
            <person name="Sato K"/>
            <person name="Hyodo S Kuraku.S."/>
        </authorList>
    </citation>
    <scope>NUCLEOTIDE SEQUENCE [LARGE SCALE GENOMIC DNA]</scope>
</reference>
<evidence type="ECO:0000313" key="1">
    <source>
        <dbReference type="EMBL" id="GCB68771.1"/>
    </source>
</evidence>